<gene>
    <name evidence="2" type="ORF">ACFP3U_12210</name>
</gene>
<dbReference type="EMBL" id="JBHSOF010000012">
    <property type="protein sequence ID" value="MFC5663746.1"/>
    <property type="molecule type" value="Genomic_DNA"/>
</dbReference>
<evidence type="ECO:0000313" key="3">
    <source>
        <dbReference type="Proteomes" id="UP001595975"/>
    </source>
</evidence>
<evidence type="ECO:0000313" key="2">
    <source>
        <dbReference type="EMBL" id="MFC5663746.1"/>
    </source>
</evidence>
<keyword evidence="3" id="KW-1185">Reference proteome</keyword>
<feature type="region of interest" description="Disordered" evidence="1">
    <location>
        <begin position="115"/>
        <end position="145"/>
    </location>
</feature>
<proteinExistence type="predicted"/>
<dbReference type="RefSeq" id="WP_380225421.1">
    <property type="nucleotide sequence ID" value="NZ_JBHSOF010000012.1"/>
</dbReference>
<comment type="caution">
    <text evidence="2">The sequence shown here is derived from an EMBL/GenBank/DDBJ whole genome shotgun (WGS) entry which is preliminary data.</text>
</comment>
<organism evidence="2 3">
    <name type="scientific">Kitasatospora misakiensis</name>
    <dbReference type="NCBI Taxonomy" id="67330"/>
    <lineage>
        <taxon>Bacteria</taxon>
        <taxon>Bacillati</taxon>
        <taxon>Actinomycetota</taxon>
        <taxon>Actinomycetes</taxon>
        <taxon>Kitasatosporales</taxon>
        <taxon>Streptomycetaceae</taxon>
        <taxon>Kitasatospora</taxon>
    </lineage>
</organism>
<sequence length="145" mass="16214">MPRKKRLVETVGSGYVPTLDDWGAFESGADAPALVEAVSCNCPRRREGGCVENLGLPGLMGQFIDGRGRMWTLLKRTRHGDPMTTRIRRTSVLLRRIEKGRLVYKKFHCADAPVTENRYEQNRPGRPPASARLPFQAKKPPGTDP</sequence>
<evidence type="ECO:0000256" key="1">
    <source>
        <dbReference type="SAM" id="MobiDB-lite"/>
    </source>
</evidence>
<protein>
    <submittedName>
        <fullName evidence="2">Uncharacterized protein</fullName>
    </submittedName>
</protein>
<reference evidence="3" key="1">
    <citation type="journal article" date="2019" name="Int. J. Syst. Evol. Microbiol.">
        <title>The Global Catalogue of Microorganisms (GCM) 10K type strain sequencing project: providing services to taxonomists for standard genome sequencing and annotation.</title>
        <authorList>
            <consortium name="The Broad Institute Genomics Platform"/>
            <consortium name="The Broad Institute Genome Sequencing Center for Infectious Disease"/>
            <person name="Wu L."/>
            <person name="Ma J."/>
        </authorList>
    </citation>
    <scope>NUCLEOTIDE SEQUENCE [LARGE SCALE GENOMIC DNA]</scope>
    <source>
        <strain evidence="3">CGMCC 4.1437</strain>
    </source>
</reference>
<name>A0ABW0X3M1_9ACTN</name>
<accession>A0ABW0X3M1</accession>
<dbReference type="Proteomes" id="UP001595975">
    <property type="component" value="Unassembled WGS sequence"/>
</dbReference>